<feature type="domain" description="Flavoprotein" evidence="2">
    <location>
        <begin position="4"/>
        <end position="112"/>
    </location>
</feature>
<dbReference type="SUPFAM" id="SSF52507">
    <property type="entry name" value="Homo-oligomeric flavin-containing Cys decarboxylases, HFCD"/>
    <property type="match status" value="1"/>
</dbReference>
<gene>
    <name evidence="3" type="ORF">JQS43_16850</name>
</gene>
<evidence type="ECO:0000256" key="1">
    <source>
        <dbReference type="SAM" id="MobiDB-lite"/>
    </source>
</evidence>
<dbReference type="KEGG" id="nhy:JQS43_16850"/>
<dbReference type="GO" id="GO:0071513">
    <property type="term" value="C:phosphopantothenoylcysteine decarboxylase complex"/>
    <property type="evidence" value="ECO:0007669"/>
    <property type="project" value="TreeGrafter"/>
</dbReference>
<dbReference type="Proteomes" id="UP000662857">
    <property type="component" value="Chromosome"/>
</dbReference>
<dbReference type="GO" id="GO:0010181">
    <property type="term" value="F:FMN binding"/>
    <property type="evidence" value="ECO:0007669"/>
    <property type="project" value="TreeGrafter"/>
</dbReference>
<feature type="region of interest" description="Disordered" evidence="1">
    <location>
        <begin position="152"/>
        <end position="212"/>
    </location>
</feature>
<name>A0A895YIJ6_9ACTN</name>
<evidence type="ECO:0000313" key="3">
    <source>
        <dbReference type="EMBL" id="QSB17381.1"/>
    </source>
</evidence>
<accession>A0A895YIJ6</accession>
<dbReference type="GO" id="GO:0004633">
    <property type="term" value="F:phosphopantothenoylcysteine decarboxylase activity"/>
    <property type="evidence" value="ECO:0007669"/>
    <property type="project" value="TreeGrafter"/>
</dbReference>
<evidence type="ECO:0000259" key="2">
    <source>
        <dbReference type="Pfam" id="PF02441"/>
    </source>
</evidence>
<keyword evidence="4" id="KW-1185">Reference proteome</keyword>
<dbReference type="PANTHER" id="PTHR14359:SF6">
    <property type="entry name" value="PHOSPHOPANTOTHENOYLCYSTEINE DECARBOXYLASE"/>
    <property type="match status" value="1"/>
</dbReference>
<dbReference type="Gene3D" id="3.40.50.1950">
    <property type="entry name" value="Flavin prenyltransferase-like"/>
    <property type="match status" value="1"/>
</dbReference>
<protein>
    <submittedName>
        <fullName evidence="3">Flavoprotein</fullName>
    </submittedName>
</protein>
<reference evidence="3" key="1">
    <citation type="submission" date="2021-02" db="EMBL/GenBank/DDBJ databases">
        <title>Natrosporangium hydrolyticum gen. nov., sp. nov, a haloalkaliphilic actinobacterium from a soda solonchak soil.</title>
        <authorList>
            <person name="Sorokin D.Y."/>
            <person name="Khijniak T.V."/>
            <person name="Zakharycheva A.P."/>
            <person name="Boueva O.V."/>
            <person name="Ariskina E.V."/>
            <person name="Hahnke R.L."/>
            <person name="Bunk B."/>
            <person name="Sproer C."/>
            <person name="Schumann P."/>
            <person name="Evtushenko L.I."/>
            <person name="Kublanov I.V."/>
        </authorList>
    </citation>
    <scope>NUCLEOTIDE SEQUENCE</scope>
    <source>
        <strain evidence="3">DSM 106523</strain>
    </source>
</reference>
<dbReference type="InterPro" id="IPR003382">
    <property type="entry name" value="Flavoprotein"/>
</dbReference>
<organism evidence="3 4">
    <name type="scientific">Natronosporangium hydrolyticum</name>
    <dbReference type="NCBI Taxonomy" id="2811111"/>
    <lineage>
        <taxon>Bacteria</taxon>
        <taxon>Bacillati</taxon>
        <taxon>Actinomycetota</taxon>
        <taxon>Actinomycetes</taxon>
        <taxon>Micromonosporales</taxon>
        <taxon>Micromonosporaceae</taxon>
        <taxon>Natronosporangium</taxon>
    </lineage>
</organism>
<proteinExistence type="predicted"/>
<dbReference type="InterPro" id="IPR036551">
    <property type="entry name" value="Flavin_trans-like"/>
</dbReference>
<dbReference type="Pfam" id="PF02441">
    <property type="entry name" value="Flavoprotein"/>
    <property type="match status" value="1"/>
</dbReference>
<dbReference type="PANTHER" id="PTHR14359">
    <property type="entry name" value="HOMO-OLIGOMERIC FLAVIN CONTAINING CYS DECARBOXYLASE FAMILY"/>
    <property type="match status" value="1"/>
</dbReference>
<dbReference type="GO" id="GO:0015937">
    <property type="term" value="P:coenzyme A biosynthetic process"/>
    <property type="evidence" value="ECO:0007669"/>
    <property type="project" value="TreeGrafter"/>
</dbReference>
<evidence type="ECO:0000313" key="4">
    <source>
        <dbReference type="Proteomes" id="UP000662857"/>
    </source>
</evidence>
<dbReference type="EMBL" id="CP070499">
    <property type="protein sequence ID" value="QSB17381.1"/>
    <property type="molecule type" value="Genomic_DNA"/>
</dbReference>
<dbReference type="AlphaFoldDB" id="A0A895YIJ6"/>
<sequence length="212" mass="22462">MAQHAGWQVCVIATPDGRKFIDAEALAAQTGYPVRCHYKHPGDRDLLPRPDAIVVAPATVNTVNKWSCGIADTLALGVLVEGYGLGLPIVVMPYTNTAMAAHPAFHESLRRLRAWGVRVLFGDDVLPMPAPGTGSRQAAHFPWRLVLAAVGPPQRRPANTARGVATPTSGPAALRNRSHRAGPDGRTLLAPPAAPRPAPALRRGEPLAERAG</sequence>
<feature type="compositionally biased region" description="Basic and acidic residues" evidence="1">
    <location>
        <begin position="202"/>
        <end position="212"/>
    </location>
</feature>